<keyword evidence="4" id="KW-1185">Reference proteome</keyword>
<dbReference type="EMBL" id="JBHUJC010000041">
    <property type="protein sequence ID" value="MFD2277264.1"/>
    <property type="molecule type" value="Genomic_DNA"/>
</dbReference>
<organism evidence="3 4">
    <name type="scientific">Rubritalea spongiae</name>
    <dbReference type="NCBI Taxonomy" id="430797"/>
    <lineage>
        <taxon>Bacteria</taxon>
        <taxon>Pseudomonadati</taxon>
        <taxon>Verrucomicrobiota</taxon>
        <taxon>Verrucomicrobiia</taxon>
        <taxon>Verrucomicrobiales</taxon>
        <taxon>Rubritaleaceae</taxon>
        <taxon>Rubritalea</taxon>
    </lineage>
</organism>
<name>A0ABW5E550_9BACT</name>
<dbReference type="InterPro" id="IPR013766">
    <property type="entry name" value="Thioredoxin_domain"/>
</dbReference>
<dbReference type="Gene3D" id="3.40.30.10">
    <property type="entry name" value="Glutaredoxin"/>
    <property type="match status" value="1"/>
</dbReference>
<feature type="region of interest" description="Disordered" evidence="1">
    <location>
        <begin position="215"/>
        <end position="237"/>
    </location>
</feature>
<gene>
    <name evidence="3" type="ORF">ACFSQZ_12355</name>
</gene>
<dbReference type="Pfam" id="PF00085">
    <property type="entry name" value="Thioredoxin"/>
    <property type="match status" value="1"/>
</dbReference>
<dbReference type="InterPro" id="IPR036249">
    <property type="entry name" value="Thioredoxin-like_sf"/>
</dbReference>
<dbReference type="PANTHER" id="PTHR45663:SF11">
    <property type="entry name" value="GEO12009P1"/>
    <property type="match status" value="1"/>
</dbReference>
<sequence length="237" mass="25952">MLKRSTLFIFGGVSLALLPSCDKLEGIVNQATDLVGAPSVFEPSERREGIAKPHEASVDDVKLWVAEPNVLVVLDFYSDQCPPCRAMAPHIEALAKQYGDKAAVMRLNVGKPGSVAQMAHDEYGVTRTPTLKFFFNGREVKSMLGAQSKEKLDAVFSTYTAKIDGEYVMREGDMPGKKTERTVEDMMQRISKKELPQGITRVKVPDEAKDVTGDLKSVLGVGEMTPVKSSESESPKN</sequence>
<reference evidence="4" key="1">
    <citation type="journal article" date="2019" name="Int. J. Syst. Evol. Microbiol.">
        <title>The Global Catalogue of Microorganisms (GCM) 10K type strain sequencing project: providing services to taxonomists for standard genome sequencing and annotation.</title>
        <authorList>
            <consortium name="The Broad Institute Genomics Platform"/>
            <consortium name="The Broad Institute Genome Sequencing Center for Infectious Disease"/>
            <person name="Wu L."/>
            <person name="Ma J."/>
        </authorList>
    </citation>
    <scope>NUCLEOTIDE SEQUENCE [LARGE SCALE GENOMIC DNA]</scope>
    <source>
        <strain evidence="4">JCM 16545</strain>
    </source>
</reference>
<dbReference type="Proteomes" id="UP001597297">
    <property type="component" value="Unassembled WGS sequence"/>
</dbReference>
<evidence type="ECO:0000313" key="3">
    <source>
        <dbReference type="EMBL" id="MFD2277264.1"/>
    </source>
</evidence>
<dbReference type="PANTHER" id="PTHR45663">
    <property type="entry name" value="GEO12009P1"/>
    <property type="match status" value="1"/>
</dbReference>
<protein>
    <submittedName>
        <fullName evidence="3">Thioredoxin family protein</fullName>
    </submittedName>
</protein>
<feature type="domain" description="Thioredoxin" evidence="2">
    <location>
        <begin position="31"/>
        <end position="192"/>
    </location>
</feature>
<evidence type="ECO:0000313" key="4">
    <source>
        <dbReference type="Proteomes" id="UP001597297"/>
    </source>
</evidence>
<comment type="caution">
    <text evidence="3">The sequence shown here is derived from an EMBL/GenBank/DDBJ whole genome shotgun (WGS) entry which is preliminary data.</text>
</comment>
<accession>A0ABW5E550</accession>
<dbReference type="RefSeq" id="WP_377093952.1">
    <property type="nucleotide sequence ID" value="NZ_JBHSJM010000001.1"/>
</dbReference>
<dbReference type="CDD" id="cd02947">
    <property type="entry name" value="TRX_family"/>
    <property type="match status" value="1"/>
</dbReference>
<dbReference type="PROSITE" id="PS51352">
    <property type="entry name" value="THIOREDOXIN_2"/>
    <property type="match status" value="1"/>
</dbReference>
<dbReference type="SUPFAM" id="SSF52833">
    <property type="entry name" value="Thioredoxin-like"/>
    <property type="match status" value="1"/>
</dbReference>
<proteinExistence type="predicted"/>
<evidence type="ECO:0000256" key="1">
    <source>
        <dbReference type="SAM" id="MobiDB-lite"/>
    </source>
</evidence>
<evidence type="ECO:0000259" key="2">
    <source>
        <dbReference type="PROSITE" id="PS51352"/>
    </source>
</evidence>